<proteinExistence type="predicted"/>
<dbReference type="KEGG" id="pbh:AAW51_3373"/>
<evidence type="ECO:0000313" key="2">
    <source>
        <dbReference type="Proteomes" id="UP000035352"/>
    </source>
</evidence>
<reference evidence="1 2" key="1">
    <citation type="submission" date="2015-05" db="EMBL/GenBank/DDBJ databases">
        <authorList>
            <person name="Tang B."/>
            <person name="Yu Y."/>
        </authorList>
    </citation>
    <scope>NUCLEOTIDE SEQUENCE [LARGE SCALE GENOMIC DNA]</scope>
    <source>
        <strain evidence="1 2">DSM 7029</strain>
    </source>
</reference>
<organism evidence="1 2">
    <name type="scientific">Caldimonas brevitalea</name>
    <dbReference type="NCBI Taxonomy" id="413882"/>
    <lineage>
        <taxon>Bacteria</taxon>
        <taxon>Pseudomonadati</taxon>
        <taxon>Pseudomonadota</taxon>
        <taxon>Betaproteobacteria</taxon>
        <taxon>Burkholderiales</taxon>
        <taxon>Sphaerotilaceae</taxon>
        <taxon>Caldimonas</taxon>
    </lineage>
</organism>
<name>A0A0G3BKT1_9BURK</name>
<keyword evidence="2" id="KW-1185">Reference proteome</keyword>
<dbReference type="EMBL" id="CP011371">
    <property type="protein sequence ID" value="AKJ30064.1"/>
    <property type="molecule type" value="Genomic_DNA"/>
</dbReference>
<sequence length="77" mass="8150">MAGRAAAPAASVLQLFVEVVRGTARLPGHCREVSLDGRVGFAELQTFAALQDTDAALGDARVLFVSETVWVRHADQG</sequence>
<dbReference type="AlphaFoldDB" id="A0A0G3BKT1"/>
<evidence type="ECO:0000313" key="1">
    <source>
        <dbReference type="EMBL" id="AKJ30064.1"/>
    </source>
</evidence>
<dbReference type="Proteomes" id="UP000035352">
    <property type="component" value="Chromosome"/>
</dbReference>
<gene>
    <name evidence="1" type="ORF">AAW51_3373</name>
</gene>
<protein>
    <submittedName>
        <fullName evidence="1">Uncharacterized protein</fullName>
    </submittedName>
</protein>
<accession>A0A0G3BKT1</accession>